<keyword evidence="2" id="KW-0645">Protease</keyword>
<feature type="domain" description="Peptidase M16 N-terminal" evidence="7">
    <location>
        <begin position="69"/>
        <end position="202"/>
    </location>
</feature>
<dbReference type="PANTHER" id="PTHR43690:SF34">
    <property type="entry name" value="ZINC PROTEASE PQQL-LIKE"/>
    <property type="match status" value="1"/>
</dbReference>
<feature type="signal peptide" evidence="6">
    <location>
        <begin position="1"/>
        <end position="24"/>
    </location>
</feature>
<keyword evidence="10" id="KW-1185">Reference proteome</keyword>
<dbReference type="EMBL" id="JAZDQT010000003">
    <property type="protein sequence ID" value="MEE1946709.1"/>
    <property type="molecule type" value="Genomic_DNA"/>
</dbReference>
<keyword evidence="6" id="KW-0732">Signal</keyword>
<evidence type="ECO:0000256" key="2">
    <source>
        <dbReference type="ARBA" id="ARBA00022670"/>
    </source>
</evidence>
<accession>A0ABU7IB70</accession>
<dbReference type="InterPro" id="IPR007863">
    <property type="entry name" value="Peptidase_M16_C"/>
</dbReference>
<protein>
    <submittedName>
        <fullName evidence="9">Insulinase family protein</fullName>
    </submittedName>
</protein>
<dbReference type="PANTHER" id="PTHR43690">
    <property type="entry name" value="NARDILYSIN"/>
    <property type="match status" value="1"/>
</dbReference>
<comment type="similarity">
    <text evidence="1">Belongs to the peptidase M16 family.</text>
</comment>
<dbReference type="Proteomes" id="UP001336835">
    <property type="component" value="Unassembled WGS sequence"/>
</dbReference>
<keyword evidence="5" id="KW-0482">Metalloprotease</keyword>
<organism evidence="9 10">
    <name type="scientific">Pedobacter albus</name>
    <dbReference type="NCBI Taxonomy" id="3113905"/>
    <lineage>
        <taxon>Bacteria</taxon>
        <taxon>Pseudomonadati</taxon>
        <taxon>Bacteroidota</taxon>
        <taxon>Sphingobacteriia</taxon>
        <taxon>Sphingobacteriales</taxon>
        <taxon>Sphingobacteriaceae</taxon>
        <taxon>Pedobacter</taxon>
    </lineage>
</organism>
<dbReference type="InterPro" id="IPR011765">
    <property type="entry name" value="Pept_M16_N"/>
</dbReference>
<evidence type="ECO:0000259" key="8">
    <source>
        <dbReference type="Pfam" id="PF05193"/>
    </source>
</evidence>
<feature type="domain" description="Peptidase M16 C-terminal" evidence="8">
    <location>
        <begin position="226"/>
        <end position="412"/>
    </location>
</feature>
<comment type="caution">
    <text evidence="9">The sequence shown here is derived from an EMBL/GenBank/DDBJ whole genome shotgun (WGS) entry which is preliminary data.</text>
</comment>
<feature type="domain" description="Peptidase M16 C-terminal" evidence="8">
    <location>
        <begin position="707"/>
        <end position="884"/>
    </location>
</feature>
<evidence type="ECO:0000313" key="10">
    <source>
        <dbReference type="Proteomes" id="UP001336835"/>
    </source>
</evidence>
<dbReference type="RefSeq" id="WP_330109004.1">
    <property type="nucleotide sequence ID" value="NZ_JAZDQT010000003.1"/>
</dbReference>
<proteinExistence type="inferred from homology"/>
<dbReference type="Gene3D" id="3.30.830.10">
    <property type="entry name" value="Metalloenzyme, LuxS/M16 peptidase-like"/>
    <property type="match status" value="4"/>
</dbReference>
<evidence type="ECO:0000256" key="3">
    <source>
        <dbReference type="ARBA" id="ARBA00022801"/>
    </source>
</evidence>
<gene>
    <name evidence="9" type="ORF">VRU48_16410</name>
</gene>
<evidence type="ECO:0000259" key="7">
    <source>
        <dbReference type="Pfam" id="PF00675"/>
    </source>
</evidence>
<evidence type="ECO:0000256" key="6">
    <source>
        <dbReference type="SAM" id="SignalP"/>
    </source>
</evidence>
<dbReference type="SUPFAM" id="SSF63411">
    <property type="entry name" value="LuxS/MPP-like metallohydrolase"/>
    <property type="match status" value="4"/>
</dbReference>
<dbReference type="Pfam" id="PF00675">
    <property type="entry name" value="Peptidase_M16"/>
    <property type="match status" value="1"/>
</dbReference>
<feature type="chain" id="PRO_5047181152" evidence="6">
    <location>
        <begin position="25"/>
        <end position="955"/>
    </location>
</feature>
<dbReference type="InterPro" id="IPR050626">
    <property type="entry name" value="Peptidase_M16"/>
</dbReference>
<evidence type="ECO:0000313" key="9">
    <source>
        <dbReference type="EMBL" id="MEE1946709.1"/>
    </source>
</evidence>
<name>A0ABU7IB70_9SPHI</name>
<evidence type="ECO:0000256" key="1">
    <source>
        <dbReference type="ARBA" id="ARBA00007261"/>
    </source>
</evidence>
<dbReference type="InterPro" id="IPR011249">
    <property type="entry name" value="Metalloenz_LuxS/M16"/>
</dbReference>
<keyword evidence="4" id="KW-0862">Zinc</keyword>
<evidence type="ECO:0000256" key="5">
    <source>
        <dbReference type="ARBA" id="ARBA00023049"/>
    </source>
</evidence>
<sequence length="955" mass="106034">MMKKRLHLFVIGSLSLVLVQPAIAQQKTPAKKPVATKTAQKASTSALIPNDPNVKIGTLPNGLTYYIRKNTEPKKRAELYLANKIGSLMENDDQQGLAHFTEHMAFNGTKDFPKNEIINYLQKAGVRFGADLNASTGFNQTVYQLPIPTDSIEVFKNGFKILANWAGKVSMNGPDIDSERGVIVEEDRQRGKNAQQRMSNQLLPFLLANSRYEKRIPIGKVDILNNFTHDKIRSFYADWYRPNLQAVIAVGDFDVNEVENLIKANFSDLSNPKNAKPRPNYDLPDNVQPLVKIVSDKEQPYNVAQVMYKHREGPTKSATDFKNDLIQNMINSMLGARLQEITQKGNAPFLVAQSYYSPYMGGAVWGINAFQTIAVSKTAAGLADALSAALAENERMAKFGFTNSEFETVKKKVEAGIEKQYKEKDKTKSVVYVNQYLENFLVGASMPSADYNYNETKKILQSLTLAEVNAMAKSLITQTNQVIVVQAPEKEAKDLPTEAQLLAVLKNAGNNVKPYVDNAVNKPLLATIPTAGKIVSESKTDKVGVTSLTLSNGVKVVLKPTDFKNDQVIFYSFGKGGSSLASNSDYQSAENANLIAQSGVGEFNPTQLSKYLAGKAVSASAYINSEYQGFSGSSTPKDLETAFQLIYAYATNPRKDVEIFNKNISDFKVITANKNSSPTSVYADTVQAVMANYNKRGMPTTLQDIDKISLDKAFAFYKDRFADASGQTFVFVGNFDVEKIKPFITTYLASLPTLNRNENFVDLGINPPKGKVSKTVYKGLEDKATVQLYFHGDYDYNVDNNTQLEALKSALEIKILERLREKESGVYSPGVQLSVEKYPSAHYYFTISFNCAKANVDKLINAALDEVNSFRQNGATEDDIKKFKSEELRQEELSLRENGFWLSYLANRLKNGESLEQVLGDRDRVNSVTVGTTKTSAQKYLSSDNYIRLVLVPEK</sequence>
<evidence type="ECO:0000256" key="4">
    <source>
        <dbReference type="ARBA" id="ARBA00022833"/>
    </source>
</evidence>
<dbReference type="Pfam" id="PF05193">
    <property type="entry name" value="Peptidase_M16_C"/>
    <property type="match status" value="2"/>
</dbReference>
<keyword evidence="3" id="KW-0378">Hydrolase</keyword>
<reference evidence="9 10" key="1">
    <citation type="submission" date="2024-01" db="EMBL/GenBank/DDBJ databases">
        <title>Pedobacter sp. nov., isolated from fresh soil.</title>
        <authorList>
            <person name="Le N.T.T."/>
        </authorList>
    </citation>
    <scope>NUCLEOTIDE SEQUENCE [LARGE SCALE GENOMIC DNA]</scope>
    <source>
        <strain evidence="9 10">KR3-3</strain>
    </source>
</reference>